<dbReference type="InterPro" id="IPR050091">
    <property type="entry name" value="PKS_NRPS_Biosynth_Enz"/>
</dbReference>
<evidence type="ECO:0000256" key="3">
    <source>
        <dbReference type="ARBA" id="ARBA00022832"/>
    </source>
</evidence>
<keyword evidence="6" id="KW-0443">Lipid metabolism</keyword>
<feature type="transmembrane region" description="Helical" evidence="9">
    <location>
        <begin position="43"/>
        <end position="63"/>
    </location>
</feature>
<dbReference type="OMA" id="EENEIHC"/>
<dbReference type="InterPro" id="IPR036291">
    <property type="entry name" value="NAD(P)-bd_dom_sf"/>
</dbReference>
<dbReference type="AlphaFoldDB" id="A0A915ISR1"/>
<dbReference type="GO" id="GO:0006633">
    <property type="term" value="P:fatty acid biosynthetic process"/>
    <property type="evidence" value="ECO:0007669"/>
    <property type="project" value="UniProtKB-KW"/>
</dbReference>
<dbReference type="Gene3D" id="3.40.50.720">
    <property type="entry name" value="NAD(P)-binding Rossmann-like Domain"/>
    <property type="match status" value="1"/>
</dbReference>
<dbReference type="InterPro" id="IPR013968">
    <property type="entry name" value="PKS_KR"/>
</dbReference>
<dbReference type="PANTHER" id="PTHR43775:SF7">
    <property type="entry name" value="FATTY ACID SYNTHASE"/>
    <property type="match status" value="1"/>
</dbReference>
<sequence length="169" mass="18845">MAHGKHIGKVVMKIREEENEIHCLPRPITVKAVRRTLCNPQHVYLIVGGLGGIGLELAHWLFLRGGKKFVLTSRSGVKTGYQARCLNFWRKNGVKVTISNLDVSDYGQTVQLLREAEKLGPIGGIFNLAMVLRDCLFENQSAQNFCEAAAPKYYGTKNLDKASRQICDS</sequence>
<reference evidence="12" key="1">
    <citation type="submission" date="2022-11" db="UniProtKB">
        <authorList>
            <consortium name="WormBaseParasite"/>
        </authorList>
    </citation>
    <scope>IDENTIFICATION</scope>
</reference>
<dbReference type="GO" id="GO:0004312">
    <property type="term" value="F:fatty acid synthase activity"/>
    <property type="evidence" value="ECO:0007669"/>
    <property type="project" value="TreeGrafter"/>
</dbReference>
<keyword evidence="9" id="KW-0472">Membrane</keyword>
<evidence type="ECO:0000259" key="10">
    <source>
        <dbReference type="SMART" id="SM00822"/>
    </source>
</evidence>
<proteinExistence type="predicted"/>
<dbReference type="Proteomes" id="UP000887565">
    <property type="component" value="Unplaced"/>
</dbReference>
<dbReference type="Pfam" id="PF08659">
    <property type="entry name" value="KR"/>
    <property type="match status" value="1"/>
</dbReference>
<dbReference type="WBParaSite" id="nRc.2.0.1.t17238-RA">
    <property type="protein sequence ID" value="nRc.2.0.1.t17238-RA"/>
    <property type="gene ID" value="nRc.2.0.1.g17238"/>
</dbReference>
<dbReference type="PANTHER" id="PTHR43775">
    <property type="entry name" value="FATTY ACID SYNTHASE"/>
    <property type="match status" value="1"/>
</dbReference>
<evidence type="ECO:0000256" key="2">
    <source>
        <dbReference type="ARBA" id="ARBA00022516"/>
    </source>
</evidence>
<protein>
    <submittedName>
        <fullName evidence="12">Ketoreductase (KR) domain-containing protein</fullName>
    </submittedName>
</protein>
<evidence type="ECO:0000256" key="7">
    <source>
        <dbReference type="ARBA" id="ARBA00023160"/>
    </source>
</evidence>
<evidence type="ECO:0000313" key="11">
    <source>
        <dbReference type="Proteomes" id="UP000887565"/>
    </source>
</evidence>
<evidence type="ECO:0000256" key="8">
    <source>
        <dbReference type="ARBA" id="ARBA00023268"/>
    </source>
</evidence>
<dbReference type="InterPro" id="IPR057326">
    <property type="entry name" value="KR_dom"/>
</dbReference>
<accession>A0A915ISR1</accession>
<keyword evidence="9" id="KW-0812">Transmembrane</keyword>
<keyword evidence="11" id="KW-1185">Reference proteome</keyword>
<keyword evidence="5" id="KW-0560">Oxidoreductase</keyword>
<keyword evidence="8" id="KW-0511">Multifunctional enzyme</keyword>
<keyword evidence="9" id="KW-1133">Transmembrane helix</keyword>
<keyword evidence="4" id="KW-0521">NADP</keyword>
<dbReference type="GO" id="GO:0016491">
    <property type="term" value="F:oxidoreductase activity"/>
    <property type="evidence" value="ECO:0007669"/>
    <property type="project" value="UniProtKB-KW"/>
</dbReference>
<evidence type="ECO:0000256" key="6">
    <source>
        <dbReference type="ARBA" id="ARBA00023098"/>
    </source>
</evidence>
<organism evidence="11 12">
    <name type="scientific">Romanomermis culicivorax</name>
    <name type="common">Nematode worm</name>
    <dbReference type="NCBI Taxonomy" id="13658"/>
    <lineage>
        <taxon>Eukaryota</taxon>
        <taxon>Metazoa</taxon>
        <taxon>Ecdysozoa</taxon>
        <taxon>Nematoda</taxon>
        <taxon>Enoplea</taxon>
        <taxon>Dorylaimia</taxon>
        <taxon>Mermithida</taxon>
        <taxon>Mermithoidea</taxon>
        <taxon>Mermithidae</taxon>
        <taxon>Romanomermis</taxon>
    </lineage>
</organism>
<evidence type="ECO:0000256" key="5">
    <source>
        <dbReference type="ARBA" id="ARBA00023002"/>
    </source>
</evidence>
<evidence type="ECO:0000256" key="4">
    <source>
        <dbReference type="ARBA" id="ARBA00022857"/>
    </source>
</evidence>
<feature type="domain" description="Ketoreductase" evidence="10">
    <location>
        <begin position="42"/>
        <end position="169"/>
    </location>
</feature>
<evidence type="ECO:0000256" key="9">
    <source>
        <dbReference type="SAM" id="Phobius"/>
    </source>
</evidence>
<keyword evidence="3" id="KW-0276">Fatty acid metabolism</keyword>
<dbReference type="SUPFAM" id="SSF51735">
    <property type="entry name" value="NAD(P)-binding Rossmann-fold domains"/>
    <property type="match status" value="1"/>
</dbReference>
<keyword evidence="2" id="KW-0444">Lipid biosynthesis</keyword>
<dbReference type="SMART" id="SM00822">
    <property type="entry name" value="PKS_KR"/>
    <property type="match status" value="1"/>
</dbReference>
<evidence type="ECO:0000256" key="1">
    <source>
        <dbReference type="ARBA" id="ARBA00022450"/>
    </source>
</evidence>
<keyword evidence="7" id="KW-0275">Fatty acid biosynthesis</keyword>
<name>A0A915ISR1_ROMCU</name>
<evidence type="ECO:0000313" key="12">
    <source>
        <dbReference type="WBParaSite" id="nRc.2.0.1.t17238-RA"/>
    </source>
</evidence>
<keyword evidence="1" id="KW-0596">Phosphopantetheine</keyword>